<keyword evidence="1" id="KW-0175">Coiled coil</keyword>
<dbReference type="EMBL" id="AHBW01000032">
    <property type="protein sequence ID" value="EHK85100.1"/>
    <property type="molecule type" value="Genomic_DNA"/>
</dbReference>
<feature type="compositionally biased region" description="Polar residues" evidence="2">
    <location>
        <begin position="177"/>
        <end position="187"/>
    </location>
</feature>
<feature type="compositionally biased region" description="Basic and acidic residues" evidence="2">
    <location>
        <begin position="98"/>
        <end position="108"/>
    </location>
</feature>
<feature type="coiled-coil region" evidence="1">
    <location>
        <begin position="262"/>
        <end position="296"/>
    </location>
</feature>
<evidence type="ECO:0000256" key="1">
    <source>
        <dbReference type="SAM" id="Coils"/>
    </source>
</evidence>
<feature type="compositionally biased region" description="Low complexity" evidence="2">
    <location>
        <begin position="141"/>
        <end position="164"/>
    </location>
</feature>
<organism evidence="3 4">
    <name type="scientific">Rhodococcus pyridinivorans AK37</name>
    <dbReference type="NCBI Taxonomy" id="1114960"/>
    <lineage>
        <taxon>Bacteria</taxon>
        <taxon>Bacillati</taxon>
        <taxon>Actinomycetota</taxon>
        <taxon>Actinomycetes</taxon>
        <taxon>Mycobacteriales</taxon>
        <taxon>Nocardiaceae</taxon>
        <taxon>Rhodococcus</taxon>
    </lineage>
</organism>
<dbReference type="Proteomes" id="UP000005064">
    <property type="component" value="Unassembled WGS sequence"/>
</dbReference>
<name>H0JN22_9NOCA</name>
<evidence type="ECO:0000313" key="4">
    <source>
        <dbReference type="Proteomes" id="UP000005064"/>
    </source>
</evidence>
<dbReference type="AlphaFoldDB" id="H0JN22"/>
<dbReference type="PATRIC" id="fig|1114960.4.peg.1007"/>
<gene>
    <name evidence="3" type="ORF">AK37_04997</name>
</gene>
<proteinExistence type="predicted"/>
<dbReference type="InterPro" id="IPR046282">
    <property type="entry name" value="DUF6319"/>
</dbReference>
<feature type="compositionally biased region" description="Low complexity" evidence="2">
    <location>
        <begin position="123"/>
        <end position="133"/>
    </location>
</feature>
<sequence>MSYGCATVTDIEALPTLRRTEKGRRMSPRRRADHLTEEQLGELGAALAEGRRATVYLVEGIPSLGIDPGTSARVVSISGSTVMVRPKGVDDELPFETDELRATREPAGTKRAPTKTARTSGGAKPAPAKAAPAKVPPVQPATPRATASRPAAPKPAPQKSESPAVAVVPRAQEKKPVTQTTPASSDTPASRPPAPAKPKAPARKAKKAPSITITVTIDPENEWTVGVAHGTRKVGKPAPVAPDAVERAVKELGDPTATEAVQSVIEEARRAAEERVAQLSRELEEARQALESLGATRKSGGNL</sequence>
<comment type="caution">
    <text evidence="3">The sequence shown here is derived from an EMBL/GenBank/DDBJ whole genome shotgun (WGS) entry which is preliminary data.</text>
</comment>
<reference evidence="3 4" key="1">
    <citation type="submission" date="2011-12" db="EMBL/GenBank/DDBJ databases">
        <authorList>
            <person name="Kriszt B."/>
            <person name="Tancsics A."/>
            <person name="Cserhati M."/>
            <person name="Toth A."/>
            <person name="Nagy I."/>
            <person name="Horvath B."/>
            <person name="Tamura T."/>
            <person name="Kukolya J."/>
            <person name="Szoboszlay S."/>
        </authorList>
    </citation>
    <scope>NUCLEOTIDE SEQUENCE [LARGE SCALE GENOMIC DNA]</scope>
    <source>
        <strain evidence="3 4">AK37</strain>
    </source>
</reference>
<evidence type="ECO:0000313" key="3">
    <source>
        <dbReference type="EMBL" id="EHK85100.1"/>
    </source>
</evidence>
<dbReference type="Pfam" id="PF19844">
    <property type="entry name" value="DUF6319"/>
    <property type="match status" value="1"/>
</dbReference>
<feature type="region of interest" description="Disordered" evidence="2">
    <location>
        <begin position="88"/>
        <end position="212"/>
    </location>
</feature>
<evidence type="ECO:0008006" key="5">
    <source>
        <dbReference type="Google" id="ProtNLM"/>
    </source>
</evidence>
<protein>
    <recommendedName>
        <fullName evidence="5">Translation initiation factor</fullName>
    </recommendedName>
</protein>
<evidence type="ECO:0000256" key="2">
    <source>
        <dbReference type="SAM" id="MobiDB-lite"/>
    </source>
</evidence>
<accession>H0JN22</accession>